<feature type="transmembrane region" description="Helical" evidence="3">
    <location>
        <begin position="12"/>
        <end position="30"/>
    </location>
</feature>
<keyword evidence="5" id="KW-1185">Reference proteome</keyword>
<evidence type="ECO:0000313" key="5">
    <source>
        <dbReference type="Proteomes" id="UP000005744"/>
    </source>
</evidence>
<dbReference type="HOGENOM" id="CLU_091705_4_0_6"/>
<dbReference type="EMBL" id="JH600070">
    <property type="protein sequence ID" value="EIJ42287.1"/>
    <property type="molecule type" value="Genomic_DNA"/>
</dbReference>
<gene>
    <name evidence="4" type="ORF">BegalDRAFT_1393</name>
</gene>
<dbReference type="GO" id="GO:0009289">
    <property type="term" value="C:pilus"/>
    <property type="evidence" value="ECO:0007669"/>
    <property type="project" value="InterPro"/>
</dbReference>
<accession>I3CF94</accession>
<proteinExistence type="inferred from homology"/>
<dbReference type="Gene3D" id="3.30.700.10">
    <property type="entry name" value="Glycoprotein, Type 4 Pilin"/>
    <property type="match status" value="1"/>
</dbReference>
<dbReference type="PANTHER" id="PTHR30093:SF34">
    <property type="entry name" value="PREPILIN PEPTIDASE-DEPENDENT PROTEIN D"/>
    <property type="match status" value="1"/>
</dbReference>
<dbReference type="NCBIfam" id="TIGR02532">
    <property type="entry name" value="IV_pilin_GFxxxE"/>
    <property type="match status" value="1"/>
</dbReference>
<dbReference type="RefSeq" id="WP_002685094.1">
    <property type="nucleotide sequence ID" value="NZ_JH600070.1"/>
</dbReference>
<organism evidence="4 5">
    <name type="scientific">Beggiatoa alba B18LD</name>
    <dbReference type="NCBI Taxonomy" id="395493"/>
    <lineage>
        <taxon>Bacteria</taxon>
        <taxon>Pseudomonadati</taxon>
        <taxon>Pseudomonadota</taxon>
        <taxon>Gammaproteobacteria</taxon>
        <taxon>Thiotrichales</taxon>
        <taxon>Thiotrichaceae</taxon>
        <taxon>Beggiatoa</taxon>
    </lineage>
</organism>
<reference evidence="4 5" key="1">
    <citation type="submission" date="2011-11" db="EMBL/GenBank/DDBJ databases">
        <title>Improved High-Quality Draft sequence of Beggiatoa alba B18lD.</title>
        <authorList>
            <consortium name="US DOE Joint Genome Institute"/>
            <person name="Lucas S."/>
            <person name="Han J."/>
            <person name="Lapidus A."/>
            <person name="Cheng J.-F."/>
            <person name="Goodwin L."/>
            <person name="Pitluck S."/>
            <person name="Peters L."/>
            <person name="Mikhailova N."/>
            <person name="Held B."/>
            <person name="Detter J.C."/>
            <person name="Han C."/>
            <person name="Tapia R."/>
            <person name="Land M."/>
            <person name="Hauser L."/>
            <person name="Kyrpides N."/>
            <person name="Ivanova N."/>
            <person name="Pagani I."/>
            <person name="Samuel K."/>
            <person name="Teske A."/>
            <person name="Mueller J."/>
            <person name="Woyke T."/>
        </authorList>
    </citation>
    <scope>NUCLEOTIDE SEQUENCE [LARGE SCALE GENOMIC DNA]</scope>
    <source>
        <strain evidence="4 5">B18LD</strain>
    </source>
</reference>
<dbReference type="PANTHER" id="PTHR30093">
    <property type="entry name" value="GENERAL SECRETION PATHWAY PROTEIN G"/>
    <property type="match status" value="1"/>
</dbReference>
<protein>
    <submittedName>
        <fullName evidence="4">Prepilin-type N-terminal cleavage/methylation domain-containing protein</fullName>
    </submittedName>
</protein>
<sequence>MKMQQGFSIIELMVVIAIIGVLASIAYPIYTDYTTRAKVSDAIQLMAGLKTPLVEYQLTWGIWPPLSSLPGTKNSGVYTSYVETGTIDDNLYYIQATMRTSAGPNLAGKQVRNVYNYERRLWDCTTDGIPAGQEINSVYLPSNCR</sequence>
<keyword evidence="3" id="KW-0812">Transmembrane</keyword>
<dbReference type="InterPro" id="IPR012902">
    <property type="entry name" value="N_methyl_site"/>
</dbReference>
<dbReference type="InterPro" id="IPR001082">
    <property type="entry name" value="Pilin"/>
</dbReference>
<dbReference type="GO" id="GO:0007155">
    <property type="term" value="P:cell adhesion"/>
    <property type="evidence" value="ECO:0007669"/>
    <property type="project" value="InterPro"/>
</dbReference>
<evidence type="ECO:0000256" key="2">
    <source>
        <dbReference type="ARBA" id="ARBA00022481"/>
    </source>
</evidence>
<evidence type="ECO:0000313" key="4">
    <source>
        <dbReference type="EMBL" id="EIJ42287.1"/>
    </source>
</evidence>
<dbReference type="Proteomes" id="UP000005744">
    <property type="component" value="Unassembled WGS sequence"/>
</dbReference>
<name>I3CF94_9GAMM</name>
<dbReference type="STRING" id="395493.BegalDRAFT_1393"/>
<dbReference type="OrthoDB" id="5918848at2"/>
<dbReference type="Pfam" id="PF07963">
    <property type="entry name" value="N_methyl"/>
    <property type="match status" value="1"/>
</dbReference>
<keyword evidence="2" id="KW-0488">Methylation</keyword>
<keyword evidence="3" id="KW-1133">Transmembrane helix</keyword>
<evidence type="ECO:0000256" key="1">
    <source>
        <dbReference type="ARBA" id="ARBA00005233"/>
    </source>
</evidence>
<keyword evidence="3" id="KW-0472">Membrane</keyword>
<dbReference type="AlphaFoldDB" id="I3CF94"/>
<dbReference type="Pfam" id="PF00114">
    <property type="entry name" value="Pilin"/>
    <property type="match status" value="1"/>
</dbReference>
<comment type="similarity">
    <text evidence="1">Belongs to the N-Me-Phe pilin family.</text>
</comment>
<evidence type="ECO:0000256" key="3">
    <source>
        <dbReference type="SAM" id="Phobius"/>
    </source>
</evidence>
<dbReference type="InterPro" id="IPR045584">
    <property type="entry name" value="Pilin-like"/>
</dbReference>
<dbReference type="SUPFAM" id="SSF54523">
    <property type="entry name" value="Pili subunits"/>
    <property type="match status" value="1"/>
</dbReference>
<dbReference type="eggNOG" id="COG4969">
    <property type="taxonomic scope" value="Bacteria"/>
</dbReference>